<name>A0A1F6LQT9_9BACT</name>
<keyword evidence="1" id="KW-1133">Transmembrane helix</keyword>
<dbReference type="SUPFAM" id="SSF56601">
    <property type="entry name" value="beta-lactamase/transpeptidase-like"/>
    <property type="match status" value="1"/>
</dbReference>
<dbReference type="InterPro" id="IPR012338">
    <property type="entry name" value="Beta-lactam/transpept-like"/>
</dbReference>
<gene>
    <name evidence="3" type="ORF">A2848_03445</name>
</gene>
<protein>
    <recommendedName>
        <fullName evidence="2">Beta-lactamase class A catalytic domain-containing protein</fullName>
    </recommendedName>
</protein>
<dbReference type="PROSITE" id="PS51257">
    <property type="entry name" value="PROKAR_LIPOPROTEIN"/>
    <property type="match status" value="1"/>
</dbReference>
<keyword evidence="1" id="KW-0812">Transmembrane</keyword>
<evidence type="ECO:0000313" key="3">
    <source>
        <dbReference type="EMBL" id="OGH61739.1"/>
    </source>
</evidence>
<sequence>MIKQHSVLVGSVIAAACIFGGVGYLAGLEQGGGITGIATSGPRRIIDEYKYISPLIACDISENQEYLKYSPIADRITKVAQESVSQGAVTNISVYFRDMNSGRWVGYNENENFWPASLMKVPVLIAALSFVEQNPKFLSARVKLVGDANQNINQVFSASQSAALGNEYSVEDLLKFMAVYSDNNATEAILKIINPKFIADIYSDASVEIPVGKKNYPAYISPKKYAYFFRLLFNSTYINRELSNYALLLLSSADFKEGLVAGIPPEILIAHKFGEQKVSTGTTTIKNLHDCGIIYYPEHPYFLCVMTGGADFKTQANTIKNISAAVFDEVKNSKLFTK</sequence>
<dbReference type="GO" id="GO:0008800">
    <property type="term" value="F:beta-lactamase activity"/>
    <property type="evidence" value="ECO:0007669"/>
    <property type="project" value="InterPro"/>
</dbReference>
<keyword evidence="1" id="KW-0472">Membrane</keyword>
<dbReference type="Gene3D" id="3.40.710.10">
    <property type="entry name" value="DD-peptidase/beta-lactamase superfamily"/>
    <property type="match status" value="1"/>
</dbReference>
<dbReference type="InterPro" id="IPR045155">
    <property type="entry name" value="Beta-lactam_cat"/>
</dbReference>
<proteinExistence type="predicted"/>
<feature type="transmembrane region" description="Helical" evidence="1">
    <location>
        <begin position="7"/>
        <end position="26"/>
    </location>
</feature>
<dbReference type="PANTHER" id="PTHR35333">
    <property type="entry name" value="BETA-LACTAMASE"/>
    <property type="match status" value="1"/>
</dbReference>
<dbReference type="Pfam" id="PF13354">
    <property type="entry name" value="Beta-lactamase2"/>
    <property type="match status" value="1"/>
</dbReference>
<dbReference type="InterPro" id="IPR000871">
    <property type="entry name" value="Beta-lactam_class-A"/>
</dbReference>
<organism evidence="3 4">
    <name type="scientific">Candidatus Magasanikbacteria bacterium RIFCSPHIGHO2_01_FULL_50_8</name>
    <dbReference type="NCBI Taxonomy" id="1798674"/>
    <lineage>
        <taxon>Bacteria</taxon>
        <taxon>Candidatus Magasanikiibacteriota</taxon>
    </lineage>
</organism>
<dbReference type="PANTHER" id="PTHR35333:SF3">
    <property type="entry name" value="BETA-LACTAMASE-TYPE TRANSPEPTIDASE FOLD CONTAINING PROTEIN"/>
    <property type="match status" value="1"/>
</dbReference>
<reference evidence="3 4" key="1">
    <citation type="journal article" date="2016" name="Nat. Commun.">
        <title>Thousands of microbial genomes shed light on interconnected biogeochemical processes in an aquifer system.</title>
        <authorList>
            <person name="Anantharaman K."/>
            <person name="Brown C.T."/>
            <person name="Hug L.A."/>
            <person name="Sharon I."/>
            <person name="Castelle C.J."/>
            <person name="Probst A.J."/>
            <person name="Thomas B.C."/>
            <person name="Singh A."/>
            <person name="Wilkins M.J."/>
            <person name="Karaoz U."/>
            <person name="Brodie E.L."/>
            <person name="Williams K.H."/>
            <person name="Hubbard S.S."/>
            <person name="Banfield J.F."/>
        </authorList>
    </citation>
    <scope>NUCLEOTIDE SEQUENCE [LARGE SCALE GENOMIC DNA]</scope>
</reference>
<accession>A0A1F6LQT9</accession>
<evidence type="ECO:0000259" key="2">
    <source>
        <dbReference type="Pfam" id="PF13354"/>
    </source>
</evidence>
<dbReference type="AlphaFoldDB" id="A0A1F6LQT9"/>
<dbReference type="Proteomes" id="UP000176329">
    <property type="component" value="Unassembled WGS sequence"/>
</dbReference>
<evidence type="ECO:0000256" key="1">
    <source>
        <dbReference type="SAM" id="Phobius"/>
    </source>
</evidence>
<dbReference type="GO" id="GO:0030655">
    <property type="term" value="P:beta-lactam antibiotic catabolic process"/>
    <property type="evidence" value="ECO:0007669"/>
    <property type="project" value="InterPro"/>
</dbReference>
<feature type="domain" description="Beta-lactamase class A catalytic" evidence="2">
    <location>
        <begin position="93"/>
        <end position="307"/>
    </location>
</feature>
<comment type="caution">
    <text evidence="3">The sequence shown here is derived from an EMBL/GenBank/DDBJ whole genome shotgun (WGS) entry which is preliminary data.</text>
</comment>
<evidence type="ECO:0000313" key="4">
    <source>
        <dbReference type="Proteomes" id="UP000176329"/>
    </source>
</evidence>
<dbReference type="EMBL" id="MFPV01000036">
    <property type="protein sequence ID" value="OGH61739.1"/>
    <property type="molecule type" value="Genomic_DNA"/>
</dbReference>
<dbReference type="GO" id="GO:0046677">
    <property type="term" value="P:response to antibiotic"/>
    <property type="evidence" value="ECO:0007669"/>
    <property type="project" value="InterPro"/>
</dbReference>